<evidence type="ECO:0000256" key="1">
    <source>
        <dbReference type="SAM" id="SignalP"/>
    </source>
</evidence>
<organism evidence="2 3">
    <name type="scientific">Roseateles depolymerans</name>
    <dbReference type="NCBI Taxonomy" id="76731"/>
    <lineage>
        <taxon>Bacteria</taxon>
        <taxon>Pseudomonadati</taxon>
        <taxon>Pseudomonadota</taxon>
        <taxon>Betaproteobacteria</taxon>
        <taxon>Burkholderiales</taxon>
        <taxon>Sphaerotilaceae</taxon>
        <taxon>Roseateles</taxon>
    </lineage>
</organism>
<gene>
    <name evidence="2" type="ORF">DI603_12440</name>
</gene>
<dbReference type="NCBIfam" id="NF047450">
    <property type="entry name" value="post-PEP-CTERM_1"/>
    <property type="match status" value="1"/>
</dbReference>
<sequence>MLITSTTARLLALALALTAATAAQAGSALRVVRDPVTGELRGPTAAEAAAFAKAEAQLRASSRAKAPAKSGPTEIRYADGTVETKLTEDDMMFSVVSEDAEGKLNFDCLPAEQARKFVQAKAPASNTKAKASHAH</sequence>
<proteinExistence type="predicted"/>
<reference evidence="2 3" key="1">
    <citation type="submission" date="2017-08" db="EMBL/GenBank/DDBJ databases">
        <title>Infants hospitalized years apart are colonized by the same room-sourced microbial strains.</title>
        <authorList>
            <person name="Brooks B."/>
            <person name="Olm M.R."/>
            <person name="Firek B.A."/>
            <person name="Baker R."/>
            <person name="Thomas B.C."/>
            <person name="Morowitz M.J."/>
            <person name="Banfield J.F."/>
        </authorList>
    </citation>
    <scope>NUCLEOTIDE SEQUENCE [LARGE SCALE GENOMIC DNA]</scope>
    <source>
        <strain evidence="2">S2_012_000_R2_81</strain>
    </source>
</reference>
<feature type="signal peptide" evidence="1">
    <location>
        <begin position="1"/>
        <end position="25"/>
    </location>
</feature>
<feature type="chain" id="PRO_5015844277" evidence="1">
    <location>
        <begin position="26"/>
        <end position="135"/>
    </location>
</feature>
<dbReference type="Proteomes" id="UP000249633">
    <property type="component" value="Unassembled WGS sequence"/>
</dbReference>
<protein>
    <submittedName>
        <fullName evidence="2">Uncharacterized protein</fullName>
    </submittedName>
</protein>
<dbReference type="AlphaFoldDB" id="A0A2W5DLG9"/>
<accession>A0A2W5DLG9</accession>
<comment type="caution">
    <text evidence="2">The sequence shown here is derived from an EMBL/GenBank/DDBJ whole genome shotgun (WGS) entry which is preliminary data.</text>
</comment>
<evidence type="ECO:0000313" key="3">
    <source>
        <dbReference type="Proteomes" id="UP000249633"/>
    </source>
</evidence>
<evidence type="ECO:0000313" key="2">
    <source>
        <dbReference type="EMBL" id="PZP31648.1"/>
    </source>
</evidence>
<dbReference type="EMBL" id="QFOD01000010">
    <property type="protein sequence ID" value="PZP31648.1"/>
    <property type="molecule type" value="Genomic_DNA"/>
</dbReference>
<name>A0A2W5DLG9_9BURK</name>
<keyword evidence="1" id="KW-0732">Signal</keyword>